<dbReference type="GO" id="GO:0005886">
    <property type="term" value="C:plasma membrane"/>
    <property type="evidence" value="ECO:0007669"/>
    <property type="project" value="UniProtKB-SubCell"/>
</dbReference>
<feature type="transmembrane region" description="Helical" evidence="8">
    <location>
        <begin position="83"/>
        <end position="106"/>
    </location>
</feature>
<feature type="transmembrane region" description="Helical" evidence="8">
    <location>
        <begin position="30"/>
        <end position="47"/>
    </location>
</feature>
<evidence type="ECO:0000256" key="6">
    <source>
        <dbReference type="ARBA" id="ARBA00022989"/>
    </source>
</evidence>
<dbReference type="InterPro" id="IPR002549">
    <property type="entry name" value="AI-2E-like"/>
</dbReference>
<comment type="caution">
    <text evidence="9">The sequence shown here is derived from an EMBL/GenBank/DDBJ whole genome shotgun (WGS) entry which is preliminary data.</text>
</comment>
<dbReference type="EMBL" id="VBRC01000002">
    <property type="protein sequence ID" value="TLK30989.1"/>
    <property type="molecule type" value="Genomic_DNA"/>
</dbReference>
<name>A0AAJ5F5I8_9DEIO</name>
<keyword evidence="5 8" id="KW-0812">Transmembrane</keyword>
<evidence type="ECO:0000256" key="1">
    <source>
        <dbReference type="ARBA" id="ARBA00004651"/>
    </source>
</evidence>
<organism evidence="9 10">
    <name type="scientific">Deinococcus metallilatus</name>
    <dbReference type="NCBI Taxonomy" id="1211322"/>
    <lineage>
        <taxon>Bacteria</taxon>
        <taxon>Thermotogati</taxon>
        <taxon>Deinococcota</taxon>
        <taxon>Deinococci</taxon>
        <taxon>Deinococcales</taxon>
        <taxon>Deinococcaceae</taxon>
        <taxon>Deinococcus</taxon>
    </lineage>
</organism>
<evidence type="ECO:0000256" key="5">
    <source>
        <dbReference type="ARBA" id="ARBA00022692"/>
    </source>
</evidence>
<protein>
    <submittedName>
        <fullName evidence="9">AI-2E family transporter</fullName>
    </submittedName>
</protein>
<feature type="transmembrane region" description="Helical" evidence="8">
    <location>
        <begin position="243"/>
        <end position="271"/>
    </location>
</feature>
<evidence type="ECO:0000256" key="2">
    <source>
        <dbReference type="ARBA" id="ARBA00009773"/>
    </source>
</evidence>
<proteinExistence type="inferred from homology"/>
<evidence type="ECO:0000313" key="10">
    <source>
        <dbReference type="Proteomes" id="UP000308000"/>
    </source>
</evidence>
<dbReference type="PANTHER" id="PTHR21716:SF53">
    <property type="entry name" value="PERMEASE PERM-RELATED"/>
    <property type="match status" value="1"/>
</dbReference>
<keyword evidence="6 8" id="KW-1133">Transmembrane helix</keyword>
<accession>A0AAJ5F5I8</accession>
<comment type="similarity">
    <text evidence="2">Belongs to the autoinducer-2 exporter (AI-2E) (TC 2.A.86) family.</text>
</comment>
<dbReference type="Pfam" id="PF01594">
    <property type="entry name" value="AI-2E_transport"/>
    <property type="match status" value="1"/>
</dbReference>
<feature type="transmembrane region" description="Helical" evidence="8">
    <location>
        <begin position="177"/>
        <end position="200"/>
    </location>
</feature>
<feature type="transmembrane region" description="Helical" evidence="8">
    <location>
        <begin position="337"/>
        <end position="366"/>
    </location>
</feature>
<dbReference type="GO" id="GO:0055085">
    <property type="term" value="P:transmembrane transport"/>
    <property type="evidence" value="ECO:0007669"/>
    <property type="project" value="TreeGrafter"/>
</dbReference>
<keyword evidence="4" id="KW-1003">Cell membrane</keyword>
<dbReference type="PANTHER" id="PTHR21716">
    <property type="entry name" value="TRANSMEMBRANE PROTEIN"/>
    <property type="match status" value="1"/>
</dbReference>
<dbReference type="AlphaFoldDB" id="A0AAJ5F5I8"/>
<evidence type="ECO:0000256" key="7">
    <source>
        <dbReference type="ARBA" id="ARBA00023136"/>
    </source>
</evidence>
<sequence length="380" mass="39817">MIGGPGQRTAPEGGSPLSGNAFALVWRNPYVRAPVFFGLIALALWLARDLAPVLTVGLTAYLIAYLSHPLLTWLERRRLRRGVGIGVVLLIALALAALASSLLVAVGTQLIDLAGRLPAVAQDVSRFVDGWLAARPNLPWTAGLRAQLTTLINSSTAMLSRDALPFLQGLLAPGGPLLGRLFGVANTLAQSVAVLILSVYMMQDYEKIGHTLLGLLPRPWQPLALDLSRGVEQSVGGYVRGQVVIALAIGTLVALGLALIGVPSALALGFLAGVFNLVPYLGVVIALVPALLLAAPLGWLKLALVVGLFLLGNQLEGHLLSPLILGRSTNLHPVTVALSILVGLHLLGLVGALVAVPLAALGKLLLARYYYPSRLYQGGP</sequence>
<evidence type="ECO:0000256" key="8">
    <source>
        <dbReference type="SAM" id="Phobius"/>
    </source>
</evidence>
<evidence type="ECO:0000256" key="3">
    <source>
        <dbReference type="ARBA" id="ARBA00022448"/>
    </source>
</evidence>
<evidence type="ECO:0000256" key="4">
    <source>
        <dbReference type="ARBA" id="ARBA00022475"/>
    </source>
</evidence>
<feature type="transmembrane region" description="Helical" evidence="8">
    <location>
        <begin position="277"/>
        <end position="295"/>
    </location>
</feature>
<dbReference type="Proteomes" id="UP000308000">
    <property type="component" value="Unassembled WGS sequence"/>
</dbReference>
<reference evidence="9 10" key="1">
    <citation type="submission" date="2019-04" db="EMBL/GenBank/DDBJ databases">
        <title>Deinococcus metalilatus MA1002 mutant No.5.</title>
        <authorList>
            <person name="Park W."/>
            <person name="Park C."/>
        </authorList>
    </citation>
    <scope>NUCLEOTIDE SEQUENCE [LARGE SCALE GENOMIC DNA]</scope>
    <source>
        <strain evidence="9 10">MA1002-m5</strain>
    </source>
</reference>
<keyword evidence="7 8" id="KW-0472">Membrane</keyword>
<keyword evidence="3" id="KW-0813">Transport</keyword>
<comment type="subcellular location">
    <subcellularLocation>
        <location evidence="1">Cell membrane</location>
        <topology evidence="1">Multi-pass membrane protein</topology>
    </subcellularLocation>
</comment>
<evidence type="ECO:0000313" key="9">
    <source>
        <dbReference type="EMBL" id="TLK30989.1"/>
    </source>
</evidence>
<feature type="transmembrane region" description="Helical" evidence="8">
    <location>
        <begin position="53"/>
        <end position="71"/>
    </location>
</feature>
<gene>
    <name evidence="9" type="ORF">FCS05_04370</name>
</gene>